<sequence length="490" mass="55954">MPSSTDYGDTAYRSGSQNLPRWRSHAKDFSRRPLLVKQVTYLAIVLAFILPLWYFHHLRRDGSVAQIIAEQPPEDLVALDVHNIIPHYGHNSPGHHANKPAVSALPSIQEDAQTSPAPPLTSSQVTSDPITFAFVIWEPSSAIEGALLIKSILMYASEPVHIHIICDESARLEAEARLELLNHPFYDVAVFFYQLPWQSIQDRLDREGSIWTSHSAGAAGLLKLLVHEILPETVKKAIYVDTDAFFISNPLLLWKQFDTLKPETAIVMPSHPNLGAAEWHNADRICSCVILFDLEKLRNIRLIDSQIYREANDGVNSMSPPAFRAMFGEPDSQTGHYENIMLGDQSYWWAIISYQPDLYEHLSYDWEISSCLVNTYNITLGDDMTTEEDELKSLQHTPGTPHEGKLVIPKLLHFNCIPTDLYFEWPGWSDPSEPLNQHWGPAVKYHQHYKWIWLNRATDRDNNSQANLTIHRVEPALFADEIYRNKHRVQ</sequence>
<proteinExistence type="predicted"/>
<keyword evidence="2" id="KW-1185">Reference proteome</keyword>
<dbReference type="Proteomes" id="UP001055072">
    <property type="component" value="Unassembled WGS sequence"/>
</dbReference>
<evidence type="ECO:0000313" key="2">
    <source>
        <dbReference type="Proteomes" id="UP001055072"/>
    </source>
</evidence>
<name>A0ACB8TXY7_9APHY</name>
<accession>A0ACB8TXY7</accession>
<comment type="caution">
    <text evidence="1">The sequence shown here is derived from an EMBL/GenBank/DDBJ whole genome shotgun (WGS) entry which is preliminary data.</text>
</comment>
<gene>
    <name evidence="1" type="ORF">BDY19DRAFT_894430</name>
</gene>
<organism evidence="1 2">
    <name type="scientific">Irpex rosettiformis</name>
    <dbReference type="NCBI Taxonomy" id="378272"/>
    <lineage>
        <taxon>Eukaryota</taxon>
        <taxon>Fungi</taxon>
        <taxon>Dikarya</taxon>
        <taxon>Basidiomycota</taxon>
        <taxon>Agaricomycotina</taxon>
        <taxon>Agaricomycetes</taxon>
        <taxon>Polyporales</taxon>
        <taxon>Irpicaceae</taxon>
        <taxon>Irpex</taxon>
    </lineage>
</organism>
<protein>
    <submittedName>
        <fullName evidence="1">Uncharacterized protein</fullName>
    </submittedName>
</protein>
<evidence type="ECO:0000313" key="1">
    <source>
        <dbReference type="EMBL" id="KAI0086679.1"/>
    </source>
</evidence>
<dbReference type="EMBL" id="MU274922">
    <property type="protein sequence ID" value="KAI0086679.1"/>
    <property type="molecule type" value="Genomic_DNA"/>
</dbReference>
<reference evidence="1" key="1">
    <citation type="journal article" date="2021" name="Environ. Microbiol.">
        <title>Gene family expansions and transcriptome signatures uncover fungal adaptations to wood decay.</title>
        <authorList>
            <person name="Hage H."/>
            <person name="Miyauchi S."/>
            <person name="Viragh M."/>
            <person name="Drula E."/>
            <person name="Min B."/>
            <person name="Chaduli D."/>
            <person name="Navarro D."/>
            <person name="Favel A."/>
            <person name="Norest M."/>
            <person name="Lesage-Meessen L."/>
            <person name="Balint B."/>
            <person name="Merenyi Z."/>
            <person name="de Eugenio L."/>
            <person name="Morin E."/>
            <person name="Martinez A.T."/>
            <person name="Baldrian P."/>
            <person name="Stursova M."/>
            <person name="Martinez M.J."/>
            <person name="Novotny C."/>
            <person name="Magnuson J.K."/>
            <person name="Spatafora J.W."/>
            <person name="Maurice S."/>
            <person name="Pangilinan J."/>
            <person name="Andreopoulos W."/>
            <person name="LaButti K."/>
            <person name="Hundley H."/>
            <person name="Na H."/>
            <person name="Kuo A."/>
            <person name="Barry K."/>
            <person name="Lipzen A."/>
            <person name="Henrissat B."/>
            <person name="Riley R."/>
            <person name="Ahrendt S."/>
            <person name="Nagy L.G."/>
            <person name="Grigoriev I.V."/>
            <person name="Martin F."/>
            <person name="Rosso M.N."/>
        </authorList>
    </citation>
    <scope>NUCLEOTIDE SEQUENCE</scope>
    <source>
        <strain evidence="1">CBS 384.51</strain>
    </source>
</reference>